<feature type="signal peptide" evidence="1">
    <location>
        <begin position="1"/>
        <end position="24"/>
    </location>
</feature>
<feature type="domain" description="Phytocyanin" evidence="2">
    <location>
        <begin position="25"/>
        <end position="122"/>
    </location>
</feature>
<dbReference type="AlphaFoldDB" id="A0AAV6X4C3"/>
<accession>A0AAV6X4C3</accession>
<dbReference type="SUPFAM" id="SSF49503">
    <property type="entry name" value="Cupredoxins"/>
    <property type="match status" value="1"/>
</dbReference>
<dbReference type="Pfam" id="PF02298">
    <property type="entry name" value="Cu_bind_like"/>
    <property type="match status" value="1"/>
</dbReference>
<dbReference type="InterPro" id="IPR003245">
    <property type="entry name" value="Phytocyanin_dom"/>
</dbReference>
<evidence type="ECO:0000313" key="3">
    <source>
        <dbReference type="EMBL" id="KAG8377358.1"/>
    </source>
</evidence>
<dbReference type="InterPro" id="IPR008972">
    <property type="entry name" value="Cupredoxin"/>
</dbReference>
<evidence type="ECO:0000259" key="2">
    <source>
        <dbReference type="PROSITE" id="PS51485"/>
    </source>
</evidence>
<keyword evidence="1" id="KW-0732">Signal</keyword>
<name>A0AAV6X4C3_9LAMI</name>
<dbReference type="PROSITE" id="PS51485">
    <property type="entry name" value="PHYTOCYANIN"/>
    <property type="match status" value="1"/>
</dbReference>
<dbReference type="EMBL" id="WHWC01000008">
    <property type="protein sequence ID" value="KAG8377358.1"/>
    <property type="molecule type" value="Genomic_DNA"/>
</dbReference>
<gene>
    <name evidence="3" type="ORF">BUALT_Bualt08G0024800</name>
</gene>
<organism evidence="3 4">
    <name type="scientific">Buddleja alternifolia</name>
    <dbReference type="NCBI Taxonomy" id="168488"/>
    <lineage>
        <taxon>Eukaryota</taxon>
        <taxon>Viridiplantae</taxon>
        <taxon>Streptophyta</taxon>
        <taxon>Embryophyta</taxon>
        <taxon>Tracheophyta</taxon>
        <taxon>Spermatophyta</taxon>
        <taxon>Magnoliopsida</taxon>
        <taxon>eudicotyledons</taxon>
        <taxon>Gunneridae</taxon>
        <taxon>Pentapetalae</taxon>
        <taxon>asterids</taxon>
        <taxon>lamiids</taxon>
        <taxon>Lamiales</taxon>
        <taxon>Scrophulariaceae</taxon>
        <taxon>Buddlejeae</taxon>
        <taxon>Buddleja</taxon>
    </lineage>
</organism>
<dbReference type="GO" id="GO:0005886">
    <property type="term" value="C:plasma membrane"/>
    <property type="evidence" value="ECO:0007669"/>
    <property type="project" value="TreeGrafter"/>
</dbReference>
<sequence>MASSSSKIVCLLLILSLALPGTLATKYEVCDNEGWTVGVNIAAWLLPKIIHVGDSFRNFKSPHTVAVVDEIGYLTCDASKAEVNDVSGSFSFTFTKTGIYSFISAGAGDCLVAGLKMQVIVL</sequence>
<dbReference type="Gene3D" id="2.60.40.420">
    <property type="entry name" value="Cupredoxins - blue copper proteins"/>
    <property type="match status" value="1"/>
</dbReference>
<feature type="chain" id="PRO_5043507414" description="Phytocyanin domain-containing protein" evidence="1">
    <location>
        <begin position="25"/>
        <end position="122"/>
    </location>
</feature>
<dbReference type="PANTHER" id="PTHR33021:SF193">
    <property type="entry name" value="OS06G0218600 PROTEIN"/>
    <property type="match status" value="1"/>
</dbReference>
<evidence type="ECO:0000256" key="1">
    <source>
        <dbReference type="SAM" id="SignalP"/>
    </source>
</evidence>
<reference evidence="3" key="1">
    <citation type="submission" date="2019-10" db="EMBL/GenBank/DDBJ databases">
        <authorList>
            <person name="Zhang R."/>
            <person name="Pan Y."/>
            <person name="Wang J."/>
            <person name="Ma R."/>
            <person name="Yu S."/>
        </authorList>
    </citation>
    <scope>NUCLEOTIDE SEQUENCE</scope>
    <source>
        <strain evidence="3">LA-IB0</strain>
        <tissue evidence="3">Leaf</tissue>
    </source>
</reference>
<dbReference type="Proteomes" id="UP000826271">
    <property type="component" value="Unassembled WGS sequence"/>
</dbReference>
<comment type="caution">
    <text evidence="3">The sequence shown here is derived from an EMBL/GenBank/DDBJ whole genome shotgun (WGS) entry which is preliminary data.</text>
</comment>
<evidence type="ECO:0000313" key="4">
    <source>
        <dbReference type="Proteomes" id="UP000826271"/>
    </source>
</evidence>
<protein>
    <recommendedName>
        <fullName evidence="2">Phytocyanin domain-containing protein</fullName>
    </recommendedName>
</protein>
<keyword evidence="4" id="KW-1185">Reference proteome</keyword>
<dbReference type="PANTHER" id="PTHR33021">
    <property type="entry name" value="BLUE COPPER PROTEIN"/>
    <property type="match status" value="1"/>
</dbReference>
<proteinExistence type="predicted"/>
<dbReference type="GO" id="GO:0009055">
    <property type="term" value="F:electron transfer activity"/>
    <property type="evidence" value="ECO:0007669"/>
    <property type="project" value="InterPro"/>
</dbReference>
<dbReference type="InterPro" id="IPR039391">
    <property type="entry name" value="Phytocyanin-like"/>
</dbReference>